<feature type="domain" description="Bacterial type II secretion system protein E" evidence="4">
    <location>
        <begin position="220"/>
        <end position="619"/>
    </location>
</feature>
<dbReference type="GO" id="GO:0016887">
    <property type="term" value="F:ATP hydrolysis activity"/>
    <property type="evidence" value="ECO:0007669"/>
    <property type="project" value="TreeGrafter"/>
</dbReference>
<organism evidence="6 7">
    <name type="scientific">Microcystis aeruginosa Sj</name>
    <dbReference type="NCBI Taxonomy" id="1979544"/>
    <lineage>
        <taxon>Bacteria</taxon>
        <taxon>Bacillati</taxon>
        <taxon>Cyanobacteriota</taxon>
        <taxon>Cyanophyceae</taxon>
        <taxon>Oscillatoriophycideae</taxon>
        <taxon>Chroococcales</taxon>
        <taxon>Microcystaceae</taxon>
        <taxon>Microcystis</taxon>
    </lineage>
</organism>
<accession>A0A2Z6UU93</accession>
<dbReference type="SUPFAM" id="SSF52540">
    <property type="entry name" value="P-loop containing nucleoside triphosphate hydrolases"/>
    <property type="match status" value="1"/>
</dbReference>
<evidence type="ECO:0000313" key="6">
    <source>
        <dbReference type="EMBL" id="GBL08600.1"/>
    </source>
</evidence>
<evidence type="ECO:0000256" key="2">
    <source>
        <dbReference type="ARBA" id="ARBA00022741"/>
    </source>
</evidence>
<evidence type="ECO:0000259" key="4">
    <source>
        <dbReference type="Pfam" id="PF00437"/>
    </source>
</evidence>
<evidence type="ECO:0000256" key="3">
    <source>
        <dbReference type="ARBA" id="ARBA00022840"/>
    </source>
</evidence>
<evidence type="ECO:0000259" key="5">
    <source>
        <dbReference type="Pfam" id="PF05157"/>
    </source>
</evidence>
<dbReference type="InterPro" id="IPR027417">
    <property type="entry name" value="P-loop_NTPase"/>
</dbReference>
<dbReference type="Gene3D" id="3.30.450.90">
    <property type="match status" value="1"/>
</dbReference>
<feature type="domain" description="Type II secretion system protein GspE N-terminal" evidence="5">
    <location>
        <begin position="76"/>
        <end position="160"/>
    </location>
</feature>
<protein>
    <submittedName>
        <fullName evidence="6">Type II secretion system protein E</fullName>
    </submittedName>
</protein>
<dbReference type="InterPro" id="IPR037257">
    <property type="entry name" value="T2SS_E_N_sf"/>
</dbReference>
<dbReference type="InterPro" id="IPR007831">
    <property type="entry name" value="T2SS_GspE_N"/>
</dbReference>
<dbReference type="GO" id="GO:0005886">
    <property type="term" value="C:plasma membrane"/>
    <property type="evidence" value="ECO:0007669"/>
    <property type="project" value="TreeGrafter"/>
</dbReference>
<dbReference type="Pfam" id="PF05157">
    <property type="entry name" value="MshEN"/>
    <property type="match status" value="1"/>
</dbReference>
<dbReference type="PANTHER" id="PTHR30258:SF2">
    <property type="entry name" value="COMG OPERON PROTEIN 1"/>
    <property type="match status" value="1"/>
</dbReference>
<sequence>MSSANETPQTKLPSFAQKLVQSGYITIGQLEKAIIQKQKGHLSLLAILPLITGRPLPKEALAYYRLEQLSKLKAKYGLEYLDPESETIDWTEIENLFRTVLPFEICRRYQILPLQKQESDRKVLHLAMVDPANQEILDDLRRILRDKELQFERRVIARADYHKLVEIYRSRQEEALSGHRLSQEQDLKTIVDITDIFEDGQSLPHLNRELADEDLGLIQEANQGTIISVVNNILVQAIESKATEIHLEPQENQLTIRFRQDGLLRSAGEPISREATPAIISRLKILANLDVREKSRPQQGKMTKTFSGRKIDFRLHTLPSQHGEKILLRVFDSRSPLWPLDELITSQETCKLVRTMIERQAGLILLTAPAGGGCSTSFYSLLAHRNQGDVNIATVETSIERGLNGITQVEIPDGQGQDYASILPSFRNQDVDIIGIDRLVDSSTLAHALEAALTGHLVISSLPLNNAFAAIARLNQLAEPALVADTLVGVINQRLVRRVCQVCRLKHQPKREELAKFGLSPAQAAQYSFYKANSLTAEEIIQARGKGRLCRHCHGIGYQSQIGVFEVITITPDLKTCIAENKPADMLKKAATRAGFKSLLAYGLELVRQGYTTLEEIDRVMADKLTLPSLSAANNPDIPPDVFGRIEAIEQLLKALNGELQSLKQEINLNSPQNSPKSANTTIIDQKLPDLTNSILPSRNRSSDKEMIVSAAPVYEELTDPGDWEQLKRQLETNQDLIVSSDSEDPFSVEVNTSFPSALDPWF</sequence>
<reference evidence="6 7" key="1">
    <citation type="journal article" date="2018" name="Front. Microbiol.">
        <title>Adaptation of the Freshwater Bloom-Forming Cyanobacterium Microcystis aeruginosa to Brackish Water Is Driven by Recent Horizontal Transfer of Sucrose Genes.</title>
        <authorList>
            <person name="Tanabe Y."/>
            <person name="Hodoki Y."/>
            <person name="Sano T."/>
            <person name="Tada K."/>
            <person name="Watanabe M.M."/>
        </authorList>
    </citation>
    <scope>NUCLEOTIDE SEQUENCE [LARGE SCALE GENOMIC DNA]</scope>
    <source>
        <strain evidence="6 7">Sj</strain>
    </source>
</reference>
<dbReference type="InterPro" id="IPR001482">
    <property type="entry name" value="T2SS/T4SS_dom"/>
</dbReference>
<keyword evidence="3" id="KW-0067">ATP-binding</keyword>
<dbReference type="EMBL" id="BDSG01000001">
    <property type="protein sequence ID" value="GBL08600.1"/>
    <property type="molecule type" value="Genomic_DNA"/>
</dbReference>
<keyword evidence="2" id="KW-0547">Nucleotide-binding</keyword>
<dbReference type="GO" id="GO:0005524">
    <property type="term" value="F:ATP binding"/>
    <property type="evidence" value="ECO:0007669"/>
    <property type="project" value="UniProtKB-KW"/>
</dbReference>
<comment type="caution">
    <text evidence="6">The sequence shown here is derived from an EMBL/GenBank/DDBJ whole genome shotgun (WGS) entry which is preliminary data.</text>
</comment>
<comment type="similarity">
    <text evidence="1">Belongs to the GSP E family.</text>
</comment>
<evidence type="ECO:0000313" key="7">
    <source>
        <dbReference type="Proteomes" id="UP000248272"/>
    </source>
</evidence>
<dbReference type="PANTHER" id="PTHR30258">
    <property type="entry name" value="TYPE II SECRETION SYSTEM PROTEIN GSPE-RELATED"/>
    <property type="match status" value="1"/>
</dbReference>
<evidence type="ECO:0000256" key="1">
    <source>
        <dbReference type="ARBA" id="ARBA00006611"/>
    </source>
</evidence>
<gene>
    <name evidence="6" type="primary">epsE_1</name>
    <name evidence="6" type="ORF">MSj_00073</name>
</gene>
<dbReference type="Gene3D" id="3.30.300.160">
    <property type="entry name" value="Type II secretion system, protein E, N-terminal domain"/>
    <property type="match status" value="1"/>
</dbReference>
<dbReference type="SUPFAM" id="SSF160246">
    <property type="entry name" value="EspE N-terminal domain-like"/>
    <property type="match status" value="1"/>
</dbReference>
<proteinExistence type="inferred from homology"/>
<dbReference type="Gene3D" id="3.40.50.300">
    <property type="entry name" value="P-loop containing nucleotide triphosphate hydrolases"/>
    <property type="match status" value="1"/>
</dbReference>
<name>A0A2Z6UU93_MICAE</name>
<dbReference type="AlphaFoldDB" id="A0A2Z6UU93"/>
<dbReference type="Proteomes" id="UP000248272">
    <property type="component" value="Unassembled WGS sequence"/>
</dbReference>
<dbReference type="Pfam" id="PF00437">
    <property type="entry name" value="T2SSE"/>
    <property type="match status" value="1"/>
</dbReference>
<dbReference type="RefSeq" id="WP_110577608.1">
    <property type="nucleotide sequence ID" value="NZ_BDSG01000001.1"/>
</dbReference>